<gene>
    <name evidence="2" type="ORF">IW245_000170</name>
</gene>
<dbReference type="EMBL" id="JADOUF010000001">
    <property type="protein sequence ID" value="MBG6133976.1"/>
    <property type="molecule type" value="Genomic_DNA"/>
</dbReference>
<evidence type="ECO:0000259" key="1">
    <source>
        <dbReference type="Pfam" id="PF04149"/>
    </source>
</evidence>
<dbReference type="InterPro" id="IPR007278">
    <property type="entry name" value="DUF397"/>
</dbReference>
<dbReference type="Proteomes" id="UP000622552">
    <property type="component" value="Unassembled WGS sequence"/>
</dbReference>
<dbReference type="AlphaFoldDB" id="A0A8J7GAV0"/>
<reference evidence="2" key="1">
    <citation type="submission" date="2020-11" db="EMBL/GenBank/DDBJ databases">
        <title>Sequencing the genomes of 1000 actinobacteria strains.</title>
        <authorList>
            <person name="Klenk H.-P."/>
        </authorList>
    </citation>
    <scope>NUCLEOTIDE SEQUENCE</scope>
    <source>
        <strain evidence="2">DSM 45356</strain>
    </source>
</reference>
<sequence>MPETSKFTTWRKSTRSGGASNCVEVAFTDDDAAGVRDSKDSGGPHLEFPRDDWTSFVISLRDWPL</sequence>
<keyword evidence="3" id="KW-1185">Reference proteome</keyword>
<feature type="domain" description="DUF397" evidence="1">
    <location>
        <begin position="9"/>
        <end position="60"/>
    </location>
</feature>
<dbReference type="Pfam" id="PF04149">
    <property type="entry name" value="DUF397"/>
    <property type="match status" value="1"/>
</dbReference>
<accession>A0A8J7GAV0</accession>
<proteinExistence type="predicted"/>
<comment type="caution">
    <text evidence="2">The sequence shown here is derived from an EMBL/GenBank/DDBJ whole genome shotgun (WGS) entry which is preliminary data.</text>
</comment>
<protein>
    <recommendedName>
        <fullName evidence="1">DUF397 domain-containing protein</fullName>
    </recommendedName>
</protein>
<organism evidence="2 3">
    <name type="scientific">Longispora fulva</name>
    <dbReference type="NCBI Taxonomy" id="619741"/>
    <lineage>
        <taxon>Bacteria</taxon>
        <taxon>Bacillati</taxon>
        <taxon>Actinomycetota</taxon>
        <taxon>Actinomycetes</taxon>
        <taxon>Micromonosporales</taxon>
        <taxon>Micromonosporaceae</taxon>
        <taxon>Longispora</taxon>
    </lineage>
</organism>
<evidence type="ECO:0000313" key="3">
    <source>
        <dbReference type="Proteomes" id="UP000622552"/>
    </source>
</evidence>
<dbReference type="RefSeq" id="WP_197001268.1">
    <property type="nucleotide sequence ID" value="NZ_BONS01000045.1"/>
</dbReference>
<evidence type="ECO:0000313" key="2">
    <source>
        <dbReference type="EMBL" id="MBG6133976.1"/>
    </source>
</evidence>
<name>A0A8J7GAV0_9ACTN</name>